<keyword evidence="4 11" id="KW-0812">Transmembrane</keyword>
<feature type="non-terminal residue" evidence="12">
    <location>
        <position position="1"/>
    </location>
</feature>
<proteinExistence type="inferred from homology"/>
<dbReference type="AlphaFoldDB" id="A0A267DFK0"/>
<dbReference type="GO" id="GO:0005886">
    <property type="term" value="C:plasma membrane"/>
    <property type="evidence" value="ECO:0007669"/>
    <property type="project" value="TreeGrafter"/>
</dbReference>
<organism evidence="12 13">
    <name type="scientific">Macrostomum lignano</name>
    <dbReference type="NCBI Taxonomy" id="282301"/>
    <lineage>
        <taxon>Eukaryota</taxon>
        <taxon>Metazoa</taxon>
        <taxon>Spiralia</taxon>
        <taxon>Lophotrochozoa</taxon>
        <taxon>Platyhelminthes</taxon>
        <taxon>Rhabditophora</taxon>
        <taxon>Macrostomorpha</taxon>
        <taxon>Macrostomida</taxon>
        <taxon>Macrostomidae</taxon>
        <taxon>Macrostomum</taxon>
    </lineage>
</organism>
<keyword evidence="13" id="KW-1185">Reference proteome</keyword>
<keyword evidence="5" id="KW-1133">Transmembrane helix</keyword>
<evidence type="ECO:0000256" key="4">
    <source>
        <dbReference type="ARBA" id="ARBA00022692"/>
    </source>
</evidence>
<keyword evidence="3 11" id="KW-0894">Sodium channel</keyword>
<accession>A0A267DFK0</accession>
<keyword evidence="9 11" id="KW-0739">Sodium transport</keyword>
<dbReference type="PRINTS" id="PR01078">
    <property type="entry name" value="AMINACHANNEL"/>
</dbReference>
<evidence type="ECO:0000256" key="5">
    <source>
        <dbReference type="ARBA" id="ARBA00022989"/>
    </source>
</evidence>
<evidence type="ECO:0000256" key="9">
    <source>
        <dbReference type="ARBA" id="ARBA00023201"/>
    </source>
</evidence>
<name>A0A267DFK0_9PLAT</name>
<dbReference type="Gene3D" id="1.10.287.770">
    <property type="entry name" value="YojJ-like"/>
    <property type="match status" value="1"/>
</dbReference>
<dbReference type="Gene3D" id="2.60.470.10">
    <property type="entry name" value="Acid-sensing ion channels like domains"/>
    <property type="match status" value="1"/>
</dbReference>
<keyword evidence="6" id="KW-0915">Sodium</keyword>
<keyword evidence="10 11" id="KW-0407">Ion channel</keyword>
<keyword evidence="2 11" id="KW-0813">Transport</keyword>
<evidence type="ECO:0000256" key="10">
    <source>
        <dbReference type="ARBA" id="ARBA00023303"/>
    </source>
</evidence>
<dbReference type="Pfam" id="PF00858">
    <property type="entry name" value="ASC"/>
    <property type="match status" value="1"/>
</dbReference>
<evidence type="ECO:0000256" key="7">
    <source>
        <dbReference type="ARBA" id="ARBA00023065"/>
    </source>
</evidence>
<dbReference type="PANTHER" id="PTHR11690">
    <property type="entry name" value="AMILORIDE-SENSITIVE SODIUM CHANNEL-RELATED"/>
    <property type="match status" value="1"/>
</dbReference>
<dbReference type="PANTHER" id="PTHR11690:SF248">
    <property type="entry name" value="PICKPOCKET 17, ISOFORM A"/>
    <property type="match status" value="1"/>
</dbReference>
<comment type="caution">
    <text evidence="12">The sequence shown here is derived from an EMBL/GenBank/DDBJ whole genome shotgun (WGS) entry which is preliminary data.</text>
</comment>
<evidence type="ECO:0000256" key="1">
    <source>
        <dbReference type="ARBA" id="ARBA00004141"/>
    </source>
</evidence>
<reference evidence="12 13" key="1">
    <citation type="submission" date="2017-06" db="EMBL/GenBank/DDBJ databases">
        <title>A platform for efficient transgenesis in Macrostomum lignano, a flatworm model organism for stem cell research.</title>
        <authorList>
            <person name="Berezikov E."/>
        </authorList>
    </citation>
    <scope>NUCLEOTIDE SEQUENCE [LARGE SCALE GENOMIC DNA]</scope>
    <source>
        <strain evidence="12">DV1</strain>
        <tissue evidence="12">Whole organism</tissue>
    </source>
</reference>
<dbReference type="Proteomes" id="UP000215902">
    <property type="component" value="Unassembled WGS sequence"/>
</dbReference>
<comment type="similarity">
    <text evidence="11">Belongs to the amiloride-sensitive sodium channel (TC 1.A.6) family.</text>
</comment>
<evidence type="ECO:0000256" key="11">
    <source>
        <dbReference type="RuleBase" id="RU000679"/>
    </source>
</evidence>
<evidence type="ECO:0000256" key="8">
    <source>
        <dbReference type="ARBA" id="ARBA00023136"/>
    </source>
</evidence>
<protein>
    <submittedName>
        <fullName evidence="12">Uncharacterized protein</fullName>
    </submittedName>
</protein>
<dbReference type="InterPro" id="IPR001873">
    <property type="entry name" value="ENaC"/>
</dbReference>
<dbReference type="EMBL" id="NIVC01004243">
    <property type="protein sequence ID" value="PAA48078.1"/>
    <property type="molecule type" value="Genomic_DNA"/>
</dbReference>
<evidence type="ECO:0000313" key="13">
    <source>
        <dbReference type="Proteomes" id="UP000215902"/>
    </source>
</evidence>
<evidence type="ECO:0000256" key="2">
    <source>
        <dbReference type="ARBA" id="ARBA00022448"/>
    </source>
</evidence>
<evidence type="ECO:0000256" key="6">
    <source>
        <dbReference type="ARBA" id="ARBA00023053"/>
    </source>
</evidence>
<gene>
    <name evidence="12" type="ORF">BOX15_Mlig021913g2</name>
</gene>
<dbReference type="OrthoDB" id="6021021at2759"/>
<evidence type="ECO:0000313" key="12">
    <source>
        <dbReference type="EMBL" id="PAA48078.1"/>
    </source>
</evidence>
<evidence type="ECO:0000256" key="3">
    <source>
        <dbReference type="ARBA" id="ARBA00022461"/>
    </source>
</evidence>
<keyword evidence="7 11" id="KW-0406">Ion transport</keyword>
<sequence>FNFPFVLKFLKPQQPEEMKPLPGEADCPVFTLSEGQQAKAREAWAAAADTASSTDSPGRSSVYSASSAKMRLAVTQWARTTSMHGIGKLTEDEADAPSAMRRIVWTCLLVCSVGFFAYQISQLAIKFSQFPVATRRYEEDVTSVQFPAVTICPINGLSNFSTQANMKALTEVMGYIFSTAPPGSASTNSSSLPGNMTCEEKWRLTTSNVPSKENFLMGSYAMGINQVNDSLLAGVSVRLQRILLDCSYLGMQCTPKDFVTFRNAAFGFCYTINLNGSWRMASYGPFNSLQMTLALNQSDYVDNGYGDAGFRILIHEPHTYPFAEAAGFHLSPGSSAQIGLSFHRIDTLPPPYGTCKIYTDEENRQLNAYVNASVAVGAESPPAAAEVGYSHQACLRTCMQQAALSTCGCYLSCSYASNSLRNSKRPCELRSAMLIRGNVTEKSCYEKLLTGGVDCLERCKFPCSRRVYRATSSYGQFPALSYLPRLIELATASGYANDVAKAKADNMLLDFARGNFLRVSIFAEHLKVYRVEDSPSYELKDLLSDCGGQGGFWLGLSILTMFELADLLSQLMRSCCRGLGE</sequence>
<keyword evidence="8" id="KW-0472">Membrane</keyword>
<comment type="subcellular location">
    <subcellularLocation>
        <location evidence="1">Membrane</location>
        <topology evidence="1">Multi-pass membrane protein</topology>
    </subcellularLocation>
</comment>
<dbReference type="STRING" id="282301.A0A267DFK0"/>
<dbReference type="GO" id="GO:0015280">
    <property type="term" value="F:ligand-gated sodium channel activity"/>
    <property type="evidence" value="ECO:0007669"/>
    <property type="project" value="TreeGrafter"/>
</dbReference>